<dbReference type="PANTHER" id="PTHR24056">
    <property type="entry name" value="CELL DIVISION PROTEIN KINASE"/>
    <property type="match status" value="1"/>
</dbReference>
<dbReference type="InterPro" id="IPR050108">
    <property type="entry name" value="CDK"/>
</dbReference>
<evidence type="ECO:0000256" key="2">
    <source>
        <dbReference type="ARBA" id="ARBA00022840"/>
    </source>
</evidence>
<keyword evidence="1" id="KW-0547">Nucleotide-binding</keyword>
<accession>H2EFB1</accession>
<dbReference type="EMBL" id="JN885999">
    <property type="protein sequence ID" value="AEX63176.1"/>
    <property type="molecule type" value="Genomic_DNA"/>
</dbReference>
<protein>
    <submittedName>
        <fullName evidence="4">Putative serine_threonine protein kinase</fullName>
    </submittedName>
</protein>
<organism evidence="4">
    <name type="scientific">Moumouvirus sp. 'Monve'</name>
    <dbReference type="NCBI Taxonomy" id="1128131"/>
    <lineage>
        <taxon>Viruses</taxon>
        <taxon>Varidnaviria</taxon>
        <taxon>Bamfordvirae</taxon>
        <taxon>Nucleocytoviricota</taxon>
        <taxon>Megaviricetes</taxon>
        <taxon>Imitervirales</taxon>
        <taxon>Mimiviridae</taxon>
        <taxon>Megamimivirinae</taxon>
        <taxon>Moumouvirus</taxon>
    </lineage>
</organism>
<keyword evidence="4" id="KW-0418">Kinase</keyword>
<keyword evidence="2" id="KW-0067">ATP-binding</keyword>
<evidence type="ECO:0000256" key="1">
    <source>
        <dbReference type="ARBA" id="ARBA00022741"/>
    </source>
</evidence>
<gene>
    <name evidence="4" type="ORF">mv_R974</name>
</gene>
<dbReference type="InterPro" id="IPR011009">
    <property type="entry name" value="Kinase-like_dom_sf"/>
</dbReference>
<keyword evidence="4" id="KW-0808">Transferase</keyword>
<dbReference type="PROSITE" id="PS50011">
    <property type="entry name" value="PROTEIN_KINASE_DOM"/>
    <property type="match status" value="1"/>
</dbReference>
<dbReference type="GO" id="GO:0005524">
    <property type="term" value="F:ATP binding"/>
    <property type="evidence" value="ECO:0007669"/>
    <property type="project" value="UniProtKB-KW"/>
</dbReference>
<dbReference type="GO" id="GO:0004674">
    <property type="term" value="F:protein serine/threonine kinase activity"/>
    <property type="evidence" value="ECO:0007669"/>
    <property type="project" value="TreeGrafter"/>
</dbReference>
<dbReference type="SUPFAM" id="SSF56112">
    <property type="entry name" value="Protein kinase-like (PK-like)"/>
    <property type="match status" value="1"/>
</dbReference>
<evidence type="ECO:0000313" key="4">
    <source>
        <dbReference type="EMBL" id="AEX63176.1"/>
    </source>
</evidence>
<dbReference type="InterPro" id="IPR000719">
    <property type="entry name" value="Prot_kinase_dom"/>
</dbReference>
<evidence type="ECO:0000259" key="3">
    <source>
        <dbReference type="PROSITE" id="PS50011"/>
    </source>
</evidence>
<reference evidence="4" key="1">
    <citation type="submission" date="2011-10" db="EMBL/GenBank/DDBJ databases">
        <title>Provirophages and transpovirons: unique mobilome of giant viruses.</title>
        <authorList>
            <person name="Desnues C."/>
            <person name="LaScola B."/>
            <person name="Yutin N."/>
            <person name="Fournous G."/>
            <person name="Koonin E."/>
            <person name="Raoult D."/>
        </authorList>
    </citation>
    <scope>NUCLEOTIDE SEQUENCE</scope>
    <source>
        <strain evidence="4">Mv13-mv</strain>
    </source>
</reference>
<dbReference type="Gene3D" id="1.10.510.10">
    <property type="entry name" value="Transferase(Phosphotransferase) domain 1"/>
    <property type="match status" value="1"/>
</dbReference>
<name>H2EFB1_9VIRU</name>
<feature type="domain" description="Protein kinase" evidence="3">
    <location>
        <begin position="1"/>
        <end position="104"/>
    </location>
</feature>
<sequence length="109" mass="12864">MDVWSCGCIIGAILRGDHLFKSGHESSFMHDVFKIFGTPTENYYPQVIQWPNFPKNITIYPFKGFTDLDQKYPNQTKILYKMLSYDPDERPNIAEMYDMFMESFSLQEN</sequence>
<proteinExistence type="predicted"/>
<dbReference type="Pfam" id="PF00069">
    <property type="entry name" value="Pkinase"/>
    <property type="match status" value="1"/>
</dbReference>